<evidence type="ECO:0000259" key="6">
    <source>
        <dbReference type="Pfam" id="PF19959"/>
    </source>
</evidence>
<dbReference type="InterPro" id="IPR007111">
    <property type="entry name" value="NACHT_NTPase"/>
</dbReference>
<proteinExistence type="inferred from homology"/>
<keyword evidence="9" id="KW-1185">Reference proteome</keyword>
<keyword evidence="4" id="KW-0456">Lyase</keyword>
<protein>
    <recommendedName>
        <fullName evidence="10">NACHT domain-containing protein</fullName>
    </recommendedName>
</protein>
<dbReference type="OrthoDB" id="134770at2"/>
<dbReference type="Proteomes" id="UP000271624">
    <property type="component" value="Unassembled WGS sequence"/>
</dbReference>
<dbReference type="GO" id="GO:0016829">
    <property type="term" value="F:lyase activity"/>
    <property type="evidence" value="ECO:0007669"/>
    <property type="project" value="UniProtKB-KW"/>
</dbReference>
<evidence type="ECO:0000256" key="2">
    <source>
        <dbReference type="ARBA" id="ARBA00022549"/>
    </source>
</evidence>
<sequence>MARVSLGPEAKKRTCRLFEALLAYANDALDCDELALDALQPNIQIRWLSETRLVIRTKVRFLQALTGLQQGEKPLNSEQIKESLRRLADFVEILEDNRSTRGGSENWHFTLNLWHHRHDTEANLQRFDLEWERRRSGKVLEVSSAVEEKNPWKDICKGMLHNQLRLTTNPLTSVDGMNFELDAVYVPLGLVERKQRDRRREDILPTQGSRLYESEETEIMHFTLDSFLKQLASNNSQELHRIAVVGEPGAGKTTLLQKVACWILENSEDLPIWVTLADLQAKCLEDYLIQDWLRAAIRKRHVPVEIEEEFCEQFYQGRVWLLLDAVDEMAMESSYALSKIASFLTGWVGTANVILTCRLNVWDAGKNALSTFQTYRNLNFTYKSNQSPNLVGQFIQRWFQDNPILAERLQTELEQPGRQRIKDAVKNPLRLALMCRTWALNQGEFPSTKATLYKQFVEAIYEWKQDRFFTTSTQRQQLNQALGELALQAISTADTKFRLSHSFVCKLLGAPDEGLFQLALLLGWLNQVGISETQGEKVYAFYHPTFQEYFAALAINDWQFFFNTVSPVSYRIFEPQWREVILLWLGREDISGQSKDEFIKALIKFDDGVGKYYSYQAYFLAAAGVAEFPSTLSSEIINSLIKWRFGYPVAQNKWCRFPAPVQEGARVALLKTDRKCAITLLSEFIQNCPNEFETWSAAYSLGRTFDLGNTIAIAALEKLVRLIRQEPLRLQSADSLGKVDPGNKTAINALTEIIESSKKDSVRRKGAYLLAKIDPGNQTAFSTFEAFATSENLEIRRHVAENMRALVAENSSILFHINSIPVLANLVNLDLTKSKKQLVKSSKSRKPRKPVDITRLVAALENGINLGNDEDIKIHKASKLILLDPDNKIAFDTLIELVKHGKSDDIRKHAVESFKKVLRDEQIPKLIAAIKDCFCNQDVKTLHVTSLHMEQYRHCYKLIWYCAEKMNYIDFYKIWLATDTTDVTDDL</sequence>
<evidence type="ECO:0000256" key="3">
    <source>
        <dbReference type="ARBA" id="ARBA00022738"/>
    </source>
</evidence>
<dbReference type="InterPro" id="IPR016024">
    <property type="entry name" value="ARM-type_fold"/>
</dbReference>
<name>A0A433UXN4_9CYAN</name>
<feature type="domain" description="Effector-associated" evidence="6">
    <location>
        <begin position="7"/>
        <end position="133"/>
    </location>
</feature>
<evidence type="ECO:0008006" key="10">
    <source>
        <dbReference type="Google" id="ProtNLM"/>
    </source>
</evidence>
<dbReference type="PANTHER" id="PTHR46844">
    <property type="entry name" value="SLR5058 PROTEIN"/>
    <property type="match status" value="1"/>
</dbReference>
<reference evidence="8" key="1">
    <citation type="submission" date="2018-12" db="EMBL/GenBank/DDBJ databases">
        <authorList>
            <person name="Will S."/>
            <person name="Neumann-Schaal M."/>
            <person name="Henke P."/>
        </authorList>
    </citation>
    <scope>NUCLEOTIDE SEQUENCE</scope>
    <source>
        <strain evidence="8">PCC 7102</strain>
    </source>
</reference>
<keyword evidence="3" id="KW-0605">Phycobilisome</keyword>
<feature type="domain" description="NACHT C-terminal Cysteine and Histidine-containing" evidence="7">
    <location>
        <begin position="950"/>
        <end position="975"/>
    </location>
</feature>
<dbReference type="InterPro" id="IPR045434">
    <property type="entry name" value="EAD4"/>
</dbReference>
<evidence type="ECO:0000313" key="8">
    <source>
        <dbReference type="EMBL" id="RUS98634.1"/>
    </source>
</evidence>
<evidence type="ECO:0000256" key="1">
    <source>
        <dbReference type="ARBA" id="ARBA00009299"/>
    </source>
</evidence>
<dbReference type="InterPro" id="IPR011989">
    <property type="entry name" value="ARM-like"/>
</dbReference>
<dbReference type="SUPFAM" id="SSF48371">
    <property type="entry name" value="ARM repeat"/>
    <property type="match status" value="1"/>
</dbReference>
<gene>
    <name evidence="8" type="ORF">DSM106972_080200</name>
</gene>
<evidence type="ECO:0000256" key="4">
    <source>
        <dbReference type="ARBA" id="ARBA00023239"/>
    </source>
</evidence>
<feature type="domain" description="NACHT" evidence="5">
    <location>
        <begin position="241"/>
        <end position="386"/>
    </location>
</feature>
<dbReference type="Pfam" id="PF22730">
    <property type="entry name" value="NCC-H"/>
    <property type="match status" value="1"/>
</dbReference>
<dbReference type="Pfam" id="PF05729">
    <property type="entry name" value="NACHT"/>
    <property type="match status" value="1"/>
</dbReference>
<dbReference type="AlphaFoldDB" id="A0A433UXN4"/>
<keyword evidence="2" id="KW-0042">Antenna complex</keyword>
<dbReference type="RefSeq" id="WP_127086080.1">
    <property type="nucleotide sequence ID" value="NZ_RSCL01000028.1"/>
</dbReference>
<comment type="caution">
    <text evidence="8">The sequence shown here is derived from an EMBL/GenBank/DDBJ whole genome shotgun (WGS) entry which is preliminary data.</text>
</comment>
<evidence type="ECO:0000259" key="5">
    <source>
        <dbReference type="Pfam" id="PF05729"/>
    </source>
</evidence>
<evidence type="ECO:0000313" key="9">
    <source>
        <dbReference type="Proteomes" id="UP000271624"/>
    </source>
</evidence>
<dbReference type="GO" id="GO:0030089">
    <property type="term" value="C:phycobilisome"/>
    <property type="evidence" value="ECO:0007669"/>
    <property type="project" value="UniProtKB-KW"/>
</dbReference>
<accession>A0A433UXN4</accession>
<dbReference type="PANTHER" id="PTHR46844:SF1">
    <property type="entry name" value="SLR5058 PROTEIN"/>
    <property type="match status" value="1"/>
</dbReference>
<dbReference type="Pfam" id="PF19959">
    <property type="entry name" value="EAD4"/>
    <property type="match status" value="1"/>
</dbReference>
<evidence type="ECO:0000259" key="7">
    <source>
        <dbReference type="Pfam" id="PF22730"/>
    </source>
</evidence>
<dbReference type="EMBL" id="RSCL01000028">
    <property type="protein sequence ID" value="RUS98634.1"/>
    <property type="molecule type" value="Genomic_DNA"/>
</dbReference>
<dbReference type="SUPFAM" id="SSF52540">
    <property type="entry name" value="P-loop containing nucleoside triphosphate hydrolases"/>
    <property type="match status" value="1"/>
</dbReference>
<dbReference type="Gene3D" id="1.25.10.10">
    <property type="entry name" value="Leucine-rich Repeat Variant"/>
    <property type="match status" value="1"/>
</dbReference>
<dbReference type="InterPro" id="IPR027417">
    <property type="entry name" value="P-loop_NTPase"/>
</dbReference>
<dbReference type="InterPro" id="IPR054570">
    <property type="entry name" value="NCC-H_dom"/>
</dbReference>
<comment type="similarity">
    <text evidence="1">Belongs to the CpcE/RpcE/PecE family.</text>
</comment>
<organism evidence="8 9">
    <name type="scientific">Dulcicalothrix desertica PCC 7102</name>
    <dbReference type="NCBI Taxonomy" id="232991"/>
    <lineage>
        <taxon>Bacteria</taxon>
        <taxon>Bacillati</taxon>
        <taxon>Cyanobacteriota</taxon>
        <taxon>Cyanophyceae</taxon>
        <taxon>Nostocales</taxon>
        <taxon>Calotrichaceae</taxon>
        <taxon>Dulcicalothrix</taxon>
    </lineage>
</organism>
<dbReference type="Gene3D" id="3.40.50.300">
    <property type="entry name" value="P-loop containing nucleotide triphosphate hydrolases"/>
    <property type="match status" value="1"/>
</dbReference>
<reference evidence="8" key="2">
    <citation type="journal article" date="2019" name="Genome Biol. Evol.">
        <title>Day and night: Metabolic profiles and evolutionary relationships of six axenic non-marine cyanobacteria.</title>
        <authorList>
            <person name="Will S.E."/>
            <person name="Henke P."/>
            <person name="Boedeker C."/>
            <person name="Huang S."/>
            <person name="Brinkmann H."/>
            <person name="Rohde M."/>
            <person name="Jarek M."/>
            <person name="Friedl T."/>
            <person name="Seufert S."/>
            <person name="Schumacher M."/>
            <person name="Overmann J."/>
            <person name="Neumann-Schaal M."/>
            <person name="Petersen J."/>
        </authorList>
    </citation>
    <scope>NUCLEOTIDE SEQUENCE [LARGE SCALE GENOMIC DNA]</scope>
    <source>
        <strain evidence="8">PCC 7102</strain>
    </source>
</reference>